<proteinExistence type="predicted"/>
<feature type="region of interest" description="Disordered" evidence="1">
    <location>
        <begin position="1"/>
        <end position="53"/>
    </location>
</feature>
<evidence type="ECO:0000313" key="3">
    <source>
        <dbReference type="Proteomes" id="UP000265520"/>
    </source>
</evidence>
<evidence type="ECO:0000313" key="2">
    <source>
        <dbReference type="EMBL" id="MCI58864.1"/>
    </source>
</evidence>
<keyword evidence="3" id="KW-1185">Reference proteome</keyword>
<sequence length="53" mass="5600">ATESEQDPKVSGFSDIKRQKASRNSKVPGFSERKPAASHASSLGASLGEHALF</sequence>
<name>A0A392TE52_9FABA</name>
<dbReference type="EMBL" id="LXQA010552995">
    <property type="protein sequence ID" value="MCI58864.1"/>
    <property type="molecule type" value="Genomic_DNA"/>
</dbReference>
<organism evidence="2 3">
    <name type="scientific">Trifolium medium</name>
    <dbReference type="NCBI Taxonomy" id="97028"/>
    <lineage>
        <taxon>Eukaryota</taxon>
        <taxon>Viridiplantae</taxon>
        <taxon>Streptophyta</taxon>
        <taxon>Embryophyta</taxon>
        <taxon>Tracheophyta</taxon>
        <taxon>Spermatophyta</taxon>
        <taxon>Magnoliopsida</taxon>
        <taxon>eudicotyledons</taxon>
        <taxon>Gunneridae</taxon>
        <taxon>Pentapetalae</taxon>
        <taxon>rosids</taxon>
        <taxon>fabids</taxon>
        <taxon>Fabales</taxon>
        <taxon>Fabaceae</taxon>
        <taxon>Papilionoideae</taxon>
        <taxon>50 kb inversion clade</taxon>
        <taxon>NPAAA clade</taxon>
        <taxon>Hologalegina</taxon>
        <taxon>IRL clade</taxon>
        <taxon>Trifolieae</taxon>
        <taxon>Trifolium</taxon>
    </lineage>
</organism>
<feature type="compositionally biased region" description="Low complexity" evidence="1">
    <location>
        <begin position="37"/>
        <end position="53"/>
    </location>
</feature>
<dbReference type="AlphaFoldDB" id="A0A392TE52"/>
<dbReference type="Proteomes" id="UP000265520">
    <property type="component" value="Unassembled WGS sequence"/>
</dbReference>
<feature type="non-terminal residue" evidence="2">
    <location>
        <position position="1"/>
    </location>
</feature>
<reference evidence="2 3" key="1">
    <citation type="journal article" date="2018" name="Front. Plant Sci.">
        <title>Red Clover (Trifolium pratense) and Zigzag Clover (T. medium) - A Picture of Genomic Similarities and Differences.</title>
        <authorList>
            <person name="Dluhosova J."/>
            <person name="Istvanek J."/>
            <person name="Nedelnik J."/>
            <person name="Repkova J."/>
        </authorList>
    </citation>
    <scope>NUCLEOTIDE SEQUENCE [LARGE SCALE GENOMIC DNA]</scope>
    <source>
        <strain evidence="3">cv. 10/8</strain>
        <tissue evidence="2">Leaf</tissue>
    </source>
</reference>
<comment type="caution">
    <text evidence="2">The sequence shown here is derived from an EMBL/GenBank/DDBJ whole genome shotgun (WGS) entry which is preliminary data.</text>
</comment>
<evidence type="ECO:0000256" key="1">
    <source>
        <dbReference type="SAM" id="MobiDB-lite"/>
    </source>
</evidence>
<accession>A0A392TE52</accession>
<protein>
    <submittedName>
        <fullName evidence="2">Uncharacterized protein</fullName>
    </submittedName>
</protein>